<sequence length="178" mass="18078">MSEASNNSGAPGIAERLSVLRAPQPGTAPNRASAPKRMRLEVLIGVVVVLAGVTMALFLSGGNSSPVGTGEPATSSPEVDIQNSRLMAGEAFIAIAVEPGNFPPSLVVGDTVRVVVTPSNDGSGSVRNLKETTVVQSVTPPAEMGTQFVVTVRAPESLATAIAASGPLHLSIVKGNKK</sequence>
<accession>A0A094QUL7</accession>
<keyword evidence="1" id="KW-0472">Membrane</keyword>
<evidence type="ECO:0000313" key="2">
    <source>
        <dbReference type="EMBL" id="KGA17966.1"/>
    </source>
</evidence>
<gene>
    <name evidence="2" type="ORF">GM51_9280</name>
</gene>
<keyword evidence="1" id="KW-1133">Transmembrane helix</keyword>
<name>A0A094QUL7_9ZZZZ</name>
<dbReference type="AlphaFoldDB" id="A0A094QUL7"/>
<evidence type="ECO:0000256" key="1">
    <source>
        <dbReference type="SAM" id="Phobius"/>
    </source>
</evidence>
<evidence type="ECO:0008006" key="3">
    <source>
        <dbReference type="Google" id="ProtNLM"/>
    </source>
</evidence>
<organism evidence="2">
    <name type="scientific">freshwater metagenome</name>
    <dbReference type="NCBI Taxonomy" id="449393"/>
    <lineage>
        <taxon>unclassified sequences</taxon>
        <taxon>metagenomes</taxon>
        <taxon>ecological metagenomes</taxon>
    </lineage>
</organism>
<keyword evidence="1" id="KW-0812">Transmembrane</keyword>
<reference evidence="2" key="1">
    <citation type="submission" date="2014-06" db="EMBL/GenBank/DDBJ databases">
        <title>Key roles for freshwater Actinobacteria revealed by deep metagenomic sequencing.</title>
        <authorList>
            <person name="Ghai R."/>
            <person name="Mizuno C.M."/>
            <person name="Picazo A."/>
            <person name="Camacho A."/>
            <person name="Rodriguez-Valera F."/>
        </authorList>
    </citation>
    <scope>NUCLEOTIDE SEQUENCE</scope>
</reference>
<dbReference type="EMBL" id="JNSL01000051">
    <property type="protein sequence ID" value="KGA17966.1"/>
    <property type="molecule type" value="Genomic_DNA"/>
</dbReference>
<protein>
    <recommendedName>
        <fullName evidence="3">SAF domain-containing protein</fullName>
    </recommendedName>
</protein>
<comment type="caution">
    <text evidence="2">The sequence shown here is derived from an EMBL/GenBank/DDBJ whole genome shotgun (WGS) entry which is preliminary data.</text>
</comment>
<feature type="transmembrane region" description="Helical" evidence="1">
    <location>
        <begin position="40"/>
        <end position="59"/>
    </location>
</feature>
<proteinExistence type="predicted"/>